<keyword evidence="5" id="KW-1185">Reference proteome</keyword>
<comment type="similarity">
    <text evidence="1">Belongs to the ribosome association toxin RatA family.</text>
</comment>
<dbReference type="InterPro" id="IPR005031">
    <property type="entry name" value="COQ10_START"/>
</dbReference>
<dbReference type="AlphaFoldDB" id="A0A1H6R7I5"/>
<evidence type="ECO:0000313" key="5">
    <source>
        <dbReference type="Proteomes" id="UP000242999"/>
    </source>
</evidence>
<evidence type="ECO:0000256" key="1">
    <source>
        <dbReference type="ARBA" id="ARBA00008918"/>
    </source>
</evidence>
<keyword evidence="2" id="KW-1277">Toxin-antitoxin system</keyword>
<dbReference type="GO" id="GO:0048039">
    <property type="term" value="F:ubiquinone binding"/>
    <property type="evidence" value="ECO:0007669"/>
    <property type="project" value="InterPro"/>
</dbReference>
<evidence type="ECO:0000256" key="2">
    <source>
        <dbReference type="ARBA" id="ARBA00022649"/>
    </source>
</evidence>
<dbReference type="InterPro" id="IPR044996">
    <property type="entry name" value="COQ10-like"/>
</dbReference>
<dbReference type="CDD" id="cd07813">
    <property type="entry name" value="COQ10p_like"/>
    <property type="match status" value="1"/>
</dbReference>
<organism evidence="4 5">
    <name type="scientific">Allopseudospirillum japonicum</name>
    <dbReference type="NCBI Taxonomy" id="64971"/>
    <lineage>
        <taxon>Bacteria</taxon>
        <taxon>Pseudomonadati</taxon>
        <taxon>Pseudomonadota</taxon>
        <taxon>Gammaproteobacteria</taxon>
        <taxon>Oceanospirillales</taxon>
        <taxon>Oceanospirillaceae</taxon>
        <taxon>Allopseudospirillum</taxon>
    </lineage>
</organism>
<dbReference type="Proteomes" id="UP000242999">
    <property type="component" value="Unassembled WGS sequence"/>
</dbReference>
<dbReference type="InterPro" id="IPR023393">
    <property type="entry name" value="START-like_dom_sf"/>
</dbReference>
<dbReference type="PANTHER" id="PTHR12901">
    <property type="entry name" value="SPERM PROTEIN HOMOLOG"/>
    <property type="match status" value="1"/>
</dbReference>
<dbReference type="PANTHER" id="PTHR12901:SF10">
    <property type="entry name" value="COENZYME Q-BINDING PROTEIN COQ10, MITOCHONDRIAL"/>
    <property type="match status" value="1"/>
</dbReference>
<sequence>MSSVERSALVMHSAQQMFDLVNDCESYPKFLPWCSYARLVEHGEDYLVGELEISKGGVRQRFTTRNQLKAPEHIELSLVDGPFKYLRGQWHFTPLGEQACKVSLSMEFELSGRLLNLALGSVFNQIANTLVDAFCKRADQVYGR</sequence>
<gene>
    <name evidence="4" type="ORF">SAMN05421831_102246</name>
</gene>
<evidence type="ECO:0000313" key="4">
    <source>
        <dbReference type="EMBL" id="SEI47730.1"/>
    </source>
</evidence>
<dbReference type="EMBL" id="FNYH01000002">
    <property type="protein sequence ID" value="SEI47730.1"/>
    <property type="molecule type" value="Genomic_DNA"/>
</dbReference>
<accession>A0A1H6R7I5</accession>
<proteinExistence type="inferred from homology"/>
<feature type="domain" description="Coenzyme Q-binding protein COQ10 START" evidence="3">
    <location>
        <begin position="12"/>
        <end position="135"/>
    </location>
</feature>
<dbReference type="Pfam" id="PF03364">
    <property type="entry name" value="Polyketide_cyc"/>
    <property type="match status" value="1"/>
</dbReference>
<dbReference type="SUPFAM" id="SSF55961">
    <property type="entry name" value="Bet v1-like"/>
    <property type="match status" value="1"/>
</dbReference>
<dbReference type="Gene3D" id="3.30.530.20">
    <property type="match status" value="1"/>
</dbReference>
<dbReference type="OrthoDB" id="9804759at2"/>
<dbReference type="GO" id="GO:0045333">
    <property type="term" value="P:cellular respiration"/>
    <property type="evidence" value="ECO:0007669"/>
    <property type="project" value="InterPro"/>
</dbReference>
<protein>
    <submittedName>
        <fullName evidence="4">Ribosome association toxin PasT (RatA) of the RatAB toxin-antitoxin module</fullName>
    </submittedName>
</protein>
<reference evidence="5" key="1">
    <citation type="submission" date="2016-10" db="EMBL/GenBank/DDBJ databases">
        <authorList>
            <person name="Varghese N."/>
            <person name="Submissions S."/>
        </authorList>
    </citation>
    <scope>NUCLEOTIDE SEQUENCE [LARGE SCALE GENOMIC DNA]</scope>
    <source>
        <strain evidence="5">DSM 7165</strain>
    </source>
</reference>
<evidence type="ECO:0000259" key="3">
    <source>
        <dbReference type="Pfam" id="PF03364"/>
    </source>
</evidence>
<dbReference type="STRING" id="64971.SAMN05421831_102246"/>
<name>A0A1H6R7I5_9GAMM</name>
<dbReference type="RefSeq" id="WP_093308583.1">
    <property type="nucleotide sequence ID" value="NZ_FNYH01000002.1"/>
</dbReference>